<evidence type="ECO:0000256" key="2">
    <source>
        <dbReference type="ARBA" id="ARBA00022692"/>
    </source>
</evidence>
<keyword evidence="2 5" id="KW-0812">Transmembrane</keyword>
<dbReference type="GO" id="GO:0005524">
    <property type="term" value="F:ATP binding"/>
    <property type="evidence" value="ECO:0007669"/>
    <property type="project" value="InterPro"/>
</dbReference>
<keyword evidence="4 5" id="KW-0472">Membrane</keyword>
<evidence type="ECO:0000259" key="6">
    <source>
        <dbReference type="PROSITE" id="PS50929"/>
    </source>
</evidence>
<dbReference type="PROSITE" id="PS50929">
    <property type="entry name" value="ABC_TM1F"/>
    <property type="match status" value="1"/>
</dbReference>
<dbReference type="OrthoDB" id="8443255at2"/>
<feature type="transmembrane region" description="Helical" evidence="5">
    <location>
        <begin position="213"/>
        <end position="236"/>
    </location>
</feature>
<feature type="transmembrane region" description="Helical" evidence="5">
    <location>
        <begin position="122"/>
        <end position="140"/>
    </location>
</feature>
<keyword evidence="3 5" id="KW-1133">Transmembrane helix</keyword>
<dbReference type="SUPFAM" id="SSF90123">
    <property type="entry name" value="ABC transporter transmembrane region"/>
    <property type="match status" value="1"/>
</dbReference>
<accession>A0A1Y5SSK9</accession>
<feature type="transmembrane region" description="Helical" evidence="5">
    <location>
        <begin position="21"/>
        <end position="44"/>
    </location>
</feature>
<gene>
    <name evidence="7" type="ORF">TRL7639_02594</name>
</gene>
<dbReference type="Gene3D" id="1.20.1560.10">
    <property type="entry name" value="ABC transporter type 1, transmembrane domain"/>
    <property type="match status" value="1"/>
</dbReference>
<dbReference type="GO" id="GO:0140359">
    <property type="term" value="F:ABC-type transporter activity"/>
    <property type="evidence" value="ECO:0007669"/>
    <property type="project" value="InterPro"/>
</dbReference>
<dbReference type="InterPro" id="IPR036640">
    <property type="entry name" value="ABC1_TM_sf"/>
</dbReference>
<comment type="subcellular location">
    <subcellularLocation>
        <location evidence="1">Cell membrane</location>
        <topology evidence="1">Multi-pass membrane protein</topology>
    </subcellularLocation>
</comment>
<dbReference type="AlphaFoldDB" id="A0A1Y5SSK9"/>
<dbReference type="GO" id="GO:0005886">
    <property type="term" value="C:plasma membrane"/>
    <property type="evidence" value="ECO:0007669"/>
    <property type="project" value="UniProtKB-SubCell"/>
</dbReference>
<dbReference type="EMBL" id="FWFO01000001">
    <property type="protein sequence ID" value="SLN47448.1"/>
    <property type="molecule type" value="Genomic_DNA"/>
</dbReference>
<proteinExistence type="predicted"/>
<feature type="domain" description="ABC transmembrane type-1" evidence="6">
    <location>
        <begin position="25"/>
        <end position="271"/>
    </location>
</feature>
<keyword evidence="8" id="KW-1185">Reference proteome</keyword>
<evidence type="ECO:0000256" key="1">
    <source>
        <dbReference type="ARBA" id="ARBA00004651"/>
    </source>
</evidence>
<organism evidence="7 8">
    <name type="scientific">Falsiruegeria litorea R37</name>
    <dbReference type="NCBI Taxonomy" id="1200284"/>
    <lineage>
        <taxon>Bacteria</taxon>
        <taxon>Pseudomonadati</taxon>
        <taxon>Pseudomonadota</taxon>
        <taxon>Alphaproteobacteria</taxon>
        <taxon>Rhodobacterales</taxon>
        <taxon>Roseobacteraceae</taxon>
        <taxon>Falsiruegeria</taxon>
    </lineage>
</organism>
<sequence>MIGSQELSLATLLRVFRWKIGLTWALVVLEAGLMTLIPLFIGFAIDGLMQRDFSSLYLLCGILMALLLAATGRRVYDTRAYGTIRVALGAELADRNAALPISSLSARVHMARELVDFLEQELPDIMMAVLQLVIAVIVLWVFDWVLAATALGAGALMLLIYGLFHKRFYRLNRALNTQSEKEVKLLERRDRGAFRAHLMALRKFTVNLSDTEALVYGVIFFVLLAVIIFNLGYAALVMAASAGTMFSIVTYSWDFVNGAVSVPMALQSWSRLSEIIARINRAA</sequence>
<evidence type="ECO:0000256" key="5">
    <source>
        <dbReference type="SAM" id="Phobius"/>
    </source>
</evidence>
<evidence type="ECO:0000256" key="3">
    <source>
        <dbReference type="ARBA" id="ARBA00022989"/>
    </source>
</evidence>
<evidence type="ECO:0000256" key="4">
    <source>
        <dbReference type="ARBA" id="ARBA00023136"/>
    </source>
</evidence>
<dbReference type="RefSeq" id="WP_085796050.1">
    <property type="nucleotide sequence ID" value="NZ_FWFO01000001.1"/>
</dbReference>
<dbReference type="InterPro" id="IPR011527">
    <property type="entry name" value="ABC1_TM_dom"/>
</dbReference>
<reference evidence="7 8" key="1">
    <citation type="submission" date="2017-03" db="EMBL/GenBank/DDBJ databases">
        <authorList>
            <person name="Afonso C.L."/>
            <person name="Miller P.J."/>
            <person name="Scott M.A."/>
            <person name="Spackman E."/>
            <person name="Goraichik I."/>
            <person name="Dimitrov K.M."/>
            <person name="Suarez D.L."/>
            <person name="Swayne D.E."/>
        </authorList>
    </citation>
    <scope>NUCLEOTIDE SEQUENCE [LARGE SCALE GENOMIC DNA]</scope>
    <source>
        <strain evidence="7 8">CECT 7639</strain>
    </source>
</reference>
<dbReference type="Pfam" id="PF13748">
    <property type="entry name" value="ABC_membrane_3"/>
    <property type="match status" value="1"/>
</dbReference>
<feature type="transmembrane region" description="Helical" evidence="5">
    <location>
        <begin position="56"/>
        <end position="76"/>
    </location>
</feature>
<dbReference type="Proteomes" id="UP000193077">
    <property type="component" value="Unassembled WGS sequence"/>
</dbReference>
<feature type="transmembrane region" description="Helical" evidence="5">
    <location>
        <begin position="146"/>
        <end position="164"/>
    </location>
</feature>
<evidence type="ECO:0000313" key="7">
    <source>
        <dbReference type="EMBL" id="SLN47448.1"/>
    </source>
</evidence>
<name>A0A1Y5SSK9_9RHOB</name>
<evidence type="ECO:0000313" key="8">
    <source>
        <dbReference type="Proteomes" id="UP000193077"/>
    </source>
</evidence>
<protein>
    <recommendedName>
        <fullName evidence="6">ABC transmembrane type-1 domain-containing protein</fullName>
    </recommendedName>
</protein>